<dbReference type="InterPro" id="IPR014776">
    <property type="entry name" value="4pyrrole_Mease_sub2"/>
</dbReference>
<dbReference type="AlphaFoldDB" id="A0A6J6SZU9"/>
<dbReference type="InterPro" id="IPR050161">
    <property type="entry name" value="Siro_Cobalamin_biosynth"/>
</dbReference>
<dbReference type="EC" id="2.1.1.107" evidence="1"/>
<evidence type="ECO:0000256" key="5">
    <source>
        <dbReference type="ARBA" id="ARBA00023244"/>
    </source>
</evidence>
<protein>
    <recommendedName>
        <fullName evidence="1">uroporphyrinogen-III C-methyltransferase</fullName>
        <ecNumber evidence="1">2.1.1.107</ecNumber>
    </recommendedName>
</protein>
<evidence type="ECO:0000313" key="9">
    <source>
        <dbReference type="EMBL" id="CAB4878432.1"/>
    </source>
</evidence>
<accession>A0A6J6SZU9</accession>
<dbReference type="InterPro" id="IPR014777">
    <property type="entry name" value="4pyrrole_Mease_sub1"/>
</dbReference>
<dbReference type="Pfam" id="PF00590">
    <property type="entry name" value="TP_methylase"/>
    <property type="match status" value="1"/>
</dbReference>
<keyword evidence="3" id="KW-0808">Transferase</keyword>
<dbReference type="SUPFAM" id="SSF53790">
    <property type="entry name" value="Tetrapyrrole methylase"/>
    <property type="match status" value="1"/>
</dbReference>
<dbReference type="CDD" id="cd11642">
    <property type="entry name" value="SUMT"/>
    <property type="match status" value="1"/>
</dbReference>
<dbReference type="FunFam" id="3.40.1010.10:FF:000001">
    <property type="entry name" value="Siroheme synthase"/>
    <property type="match status" value="1"/>
</dbReference>
<dbReference type="Gene3D" id="3.30.950.10">
    <property type="entry name" value="Methyltransferase, Cobalt-precorrin-4 Transmethylase, Domain 2"/>
    <property type="match status" value="1"/>
</dbReference>
<reference evidence="8" key="1">
    <citation type="submission" date="2020-05" db="EMBL/GenBank/DDBJ databases">
        <authorList>
            <person name="Chiriac C."/>
            <person name="Salcher M."/>
            <person name="Ghai R."/>
            <person name="Kavagutti S V."/>
        </authorList>
    </citation>
    <scope>NUCLEOTIDE SEQUENCE</scope>
</reference>
<dbReference type="Gene3D" id="3.40.1010.10">
    <property type="entry name" value="Cobalt-precorrin-4 Transmethylase, Domain 1"/>
    <property type="match status" value="1"/>
</dbReference>
<dbReference type="InterPro" id="IPR000878">
    <property type="entry name" value="4pyrrol_Mease"/>
</dbReference>
<proteinExistence type="predicted"/>
<evidence type="ECO:0000313" key="10">
    <source>
        <dbReference type="EMBL" id="CAB5053654.1"/>
    </source>
</evidence>
<keyword evidence="4" id="KW-0949">S-adenosyl-L-methionine</keyword>
<organism evidence="8">
    <name type="scientific">freshwater metagenome</name>
    <dbReference type="NCBI Taxonomy" id="449393"/>
    <lineage>
        <taxon>unclassified sequences</taxon>
        <taxon>metagenomes</taxon>
        <taxon>ecological metagenomes</taxon>
    </lineage>
</organism>
<keyword evidence="5" id="KW-0627">Porphyrin biosynthesis</keyword>
<evidence type="ECO:0000313" key="8">
    <source>
        <dbReference type="EMBL" id="CAB4740416.1"/>
    </source>
</evidence>
<dbReference type="EMBL" id="CAFBLR010000107">
    <property type="protein sequence ID" value="CAB4878432.1"/>
    <property type="molecule type" value="Genomic_DNA"/>
</dbReference>
<evidence type="ECO:0000256" key="1">
    <source>
        <dbReference type="ARBA" id="ARBA00012162"/>
    </source>
</evidence>
<evidence type="ECO:0000313" key="7">
    <source>
        <dbReference type="EMBL" id="CAB4699568.1"/>
    </source>
</evidence>
<keyword evidence="2" id="KW-0489">Methyltransferase</keyword>
<evidence type="ECO:0000256" key="4">
    <source>
        <dbReference type="ARBA" id="ARBA00022691"/>
    </source>
</evidence>
<dbReference type="EMBL" id="CAEZYY010000002">
    <property type="protein sequence ID" value="CAB4740416.1"/>
    <property type="molecule type" value="Genomic_DNA"/>
</dbReference>
<dbReference type="PROSITE" id="PS00839">
    <property type="entry name" value="SUMT_1"/>
    <property type="match status" value="1"/>
</dbReference>
<feature type="domain" description="Tetrapyrrole methylase" evidence="6">
    <location>
        <begin position="2"/>
        <end position="210"/>
    </location>
</feature>
<dbReference type="EMBL" id="CAEZXX010000023">
    <property type="protein sequence ID" value="CAB4699568.1"/>
    <property type="molecule type" value="Genomic_DNA"/>
</dbReference>
<dbReference type="GO" id="GO:0004851">
    <property type="term" value="F:uroporphyrin-III C-methyltransferase activity"/>
    <property type="evidence" value="ECO:0007669"/>
    <property type="project" value="UniProtKB-EC"/>
</dbReference>
<dbReference type="InterPro" id="IPR035996">
    <property type="entry name" value="4pyrrol_Methylase_sf"/>
</dbReference>
<dbReference type="InterPro" id="IPR003043">
    <property type="entry name" value="Uropor_MeTrfase_CS"/>
</dbReference>
<sequence>MTVHLVGAGPGDPELLTVRAARLVAAADVIVHDRLADASILSLAKPGAEFIDVGKRPGAPTPQENINALLVHLGSQGIEVVRLKGGDPFVFGRGGEEAEALRAAEVPYTIVPGITSSVAVPAAAGIPVTHRGVSVGFTVVTGHRESGGAEEVAWEALAKTGTTIVVLMGVAYRASIAARLIAGGLYPSTPVAAIRWGTRPEQHTTRTTLGLLGTAELEAPCTIVIGAVAAFDFTSPHIVPTGAVV</sequence>
<dbReference type="EMBL" id="CAFBQP010000006">
    <property type="protein sequence ID" value="CAB5053654.1"/>
    <property type="molecule type" value="Genomic_DNA"/>
</dbReference>
<dbReference type="PANTHER" id="PTHR45790">
    <property type="entry name" value="SIROHEME SYNTHASE-RELATED"/>
    <property type="match status" value="1"/>
</dbReference>
<dbReference type="PANTHER" id="PTHR45790:SF3">
    <property type="entry name" value="S-ADENOSYL-L-METHIONINE-DEPENDENT UROPORPHYRINOGEN III METHYLTRANSFERASE, CHLOROPLASTIC"/>
    <property type="match status" value="1"/>
</dbReference>
<dbReference type="NCBIfam" id="NF004790">
    <property type="entry name" value="PRK06136.1"/>
    <property type="match status" value="1"/>
</dbReference>
<evidence type="ECO:0000256" key="3">
    <source>
        <dbReference type="ARBA" id="ARBA00022679"/>
    </source>
</evidence>
<name>A0A6J6SZU9_9ZZZZ</name>
<dbReference type="NCBIfam" id="TIGR01469">
    <property type="entry name" value="cobA_cysG_Cterm"/>
    <property type="match status" value="1"/>
</dbReference>
<evidence type="ECO:0000256" key="2">
    <source>
        <dbReference type="ARBA" id="ARBA00022603"/>
    </source>
</evidence>
<gene>
    <name evidence="7" type="ORF">UFOPK2602_00511</name>
    <name evidence="8" type="ORF">UFOPK2806_00337</name>
    <name evidence="9" type="ORF">UFOPK3417_01141</name>
    <name evidence="10" type="ORF">UFOPK4306_00248</name>
</gene>
<dbReference type="GO" id="GO:0032259">
    <property type="term" value="P:methylation"/>
    <property type="evidence" value="ECO:0007669"/>
    <property type="project" value="UniProtKB-KW"/>
</dbReference>
<dbReference type="PROSITE" id="PS00840">
    <property type="entry name" value="SUMT_2"/>
    <property type="match status" value="1"/>
</dbReference>
<dbReference type="InterPro" id="IPR006366">
    <property type="entry name" value="CobA/CysG_C"/>
</dbReference>
<evidence type="ECO:0000259" key="6">
    <source>
        <dbReference type="Pfam" id="PF00590"/>
    </source>
</evidence>
<dbReference type="GO" id="GO:0019354">
    <property type="term" value="P:siroheme biosynthetic process"/>
    <property type="evidence" value="ECO:0007669"/>
    <property type="project" value="InterPro"/>
</dbReference>